<dbReference type="AlphaFoldDB" id="F0Z7I0"/>
<accession>F0Z7I0</accession>
<feature type="domain" description="T4 RNA ligase 1-like N-terminal" evidence="1">
    <location>
        <begin position="76"/>
        <end position="211"/>
    </location>
</feature>
<dbReference type="Pfam" id="PF09511">
    <property type="entry name" value="RNA_lig_T4_1"/>
    <property type="match status" value="1"/>
</dbReference>
<dbReference type="InParanoid" id="F0Z7I0"/>
<proteinExistence type="predicted"/>
<keyword evidence="3" id="KW-1185">Reference proteome</keyword>
<dbReference type="OrthoDB" id="16479at2759"/>
<name>F0Z7I0_DICPU</name>
<dbReference type="KEGG" id="dpp:DICPUDRAFT_74358"/>
<evidence type="ECO:0000313" key="3">
    <source>
        <dbReference type="Proteomes" id="UP000001064"/>
    </source>
</evidence>
<dbReference type="InterPro" id="IPR019039">
    <property type="entry name" value="T4-Rnl1-like_N"/>
</dbReference>
<dbReference type="VEuPathDB" id="AmoebaDB:DICPUDRAFT_74358"/>
<dbReference type="eggNOG" id="ENOG502SYFY">
    <property type="taxonomic scope" value="Eukaryota"/>
</dbReference>
<dbReference type="EMBL" id="GL870947">
    <property type="protein sequence ID" value="EGC40063.1"/>
    <property type="molecule type" value="Genomic_DNA"/>
</dbReference>
<evidence type="ECO:0000313" key="2">
    <source>
        <dbReference type="EMBL" id="EGC40063.1"/>
    </source>
</evidence>
<protein>
    <recommendedName>
        <fullName evidence="1">T4 RNA ligase 1-like N-terminal domain-containing protein</fullName>
    </recommendedName>
</protein>
<reference evidence="3" key="1">
    <citation type="journal article" date="2011" name="Genome Biol.">
        <title>Comparative genomics of the social amoebae Dictyostelium discoideum and Dictyostelium purpureum.</title>
        <authorList>
            <consortium name="US DOE Joint Genome Institute (JGI-PGF)"/>
            <person name="Sucgang R."/>
            <person name="Kuo A."/>
            <person name="Tian X."/>
            <person name="Salerno W."/>
            <person name="Parikh A."/>
            <person name="Feasley C.L."/>
            <person name="Dalin E."/>
            <person name="Tu H."/>
            <person name="Huang E."/>
            <person name="Barry K."/>
            <person name="Lindquist E."/>
            <person name="Shapiro H."/>
            <person name="Bruce D."/>
            <person name="Schmutz J."/>
            <person name="Salamov A."/>
            <person name="Fey P."/>
            <person name="Gaudet P."/>
            <person name="Anjard C."/>
            <person name="Babu M.M."/>
            <person name="Basu S."/>
            <person name="Bushmanova Y."/>
            <person name="van der Wel H."/>
            <person name="Katoh-Kurasawa M."/>
            <person name="Dinh C."/>
            <person name="Coutinho P.M."/>
            <person name="Saito T."/>
            <person name="Elias M."/>
            <person name="Schaap P."/>
            <person name="Kay R.R."/>
            <person name="Henrissat B."/>
            <person name="Eichinger L."/>
            <person name="Rivero F."/>
            <person name="Putnam N.H."/>
            <person name="West C.M."/>
            <person name="Loomis W.F."/>
            <person name="Chisholm R.L."/>
            <person name="Shaulsky G."/>
            <person name="Strassmann J.E."/>
            <person name="Queller D.C."/>
            <person name="Kuspa A."/>
            <person name="Grigoriev I.V."/>
        </authorList>
    </citation>
    <scope>NUCLEOTIDE SEQUENCE [LARGE SCALE GENOMIC DNA]</scope>
    <source>
        <strain evidence="3">QSDP1</strain>
    </source>
</reference>
<evidence type="ECO:0000259" key="1">
    <source>
        <dbReference type="Pfam" id="PF09511"/>
    </source>
</evidence>
<sequence length="359" mass="41371">MDSSIIDYTLKNNTIFPVGITIEECREAIKDVGGFRESIRENTIVFNYDSIYDESFPDPVSETDPKKSYLLKVRRECRGLIFCKDTHKLLVRKLHKFFNINEKSECKADLIPLEGNYILMDKIDGSLISPMLLNNENSINGVYWGSKQGISDLGTMVNNFILSLESNQSNNIKYSEFSKKCLESGYSPLFEFTSPKQPIIIHYKEDRLQLNSPRDIKFEKDIWSLLLSGHYDDVKDTINWICPENEEPNDKVKRLESFSKELFERIDKVSAIMVKNIIKFKNSGNPKNQFYLTESSSGLNKKAFILSIQLYDTIQQNDSVQQHLSSASKFLIQKLKVNYTTSNLKLEEGRSILGNDIKF</sequence>
<dbReference type="Proteomes" id="UP000001064">
    <property type="component" value="Unassembled WGS sequence"/>
</dbReference>
<dbReference type="GeneID" id="10509317"/>
<organism evidence="2 3">
    <name type="scientific">Dictyostelium purpureum</name>
    <name type="common">Slime mold</name>
    <dbReference type="NCBI Taxonomy" id="5786"/>
    <lineage>
        <taxon>Eukaryota</taxon>
        <taxon>Amoebozoa</taxon>
        <taxon>Evosea</taxon>
        <taxon>Eumycetozoa</taxon>
        <taxon>Dictyostelia</taxon>
        <taxon>Dictyosteliales</taxon>
        <taxon>Dictyosteliaceae</taxon>
        <taxon>Dictyostelium</taxon>
    </lineage>
</organism>
<dbReference type="RefSeq" id="XP_003283412.1">
    <property type="nucleotide sequence ID" value="XM_003283364.1"/>
</dbReference>
<gene>
    <name evidence="2" type="ORF">DICPUDRAFT_74358</name>
</gene>